<evidence type="ECO:0000256" key="2">
    <source>
        <dbReference type="ARBA" id="ARBA00006024"/>
    </source>
</evidence>
<dbReference type="EC" id="7.2.2.8" evidence="3"/>
<evidence type="ECO:0000259" key="25">
    <source>
        <dbReference type="PROSITE" id="PS50846"/>
    </source>
</evidence>
<dbReference type="Proteomes" id="UP001174748">
    <property type="component" value="Unassembled WGS sequence"/>
</dbReference>
<dbReference type="InterPro" id="IPR023298">
    <property type="entry name" value="ATPase_P-typ_TM_dom_sf"/>
</dbReference>
<keyword evidence="17" id="KW-0186">Copper</keyword>
<dbReference type="Gene3D" id="3.30.70.100">
    <property type="match status" value="3"/>
</dbReference>
<name>A0AAW6X9K6_9GAMM</name>
<dbReference type="PROSITE" id="PS50846">
    <property type="entry name" value="HMA_2"/>
    <property type="match status" value="3"/>
</dbReference>
<feature type="domain" description="HMA" evidence="25">
    <location>
        <begin position="168"/>
        <end position="231"/>
    </location>
</feature>
<dbReference type="GO" id="GO:0016887">
    <property type="term" value="F:ATP hydrolysis activity"/>
    <property type="evidence" value="ECO:0007669"/>
    <property type="project" value="InterPro"/>
</dbReference>
<keyword evidence="7" id="KW-0597">Phosphoprotein</keyword>
<dbReference type="InterPro" id="IPR036412">
    <property type="entry name" value="HAD-like_sf"/>
</dbReference>
<evidence type="ECO:0000256" key="4">
    <source>
        <dbReference type="ARBA" id="ARBA00015102"/>
    </source>
</evidence>
<evidence type="ECO:0000256" key="1">
    <source>
        <dbReference type="ARBA" id="ARBA00004651"/>
    </source>
</evidence>
<keyword evidence="6 23" id="KW-1003">Cell membrane</keyword>
<dbReference type="InterPro" id="IPR008250">
    <property type="entry name" value="ATPase_P-typ_transduc_dom_A_sf"/>
</dbReference>
<evidence type="ECO:0000256" key="20">
    <source>
        <dbReference type="ARBA" id="ARBA00029719"/>
    </source>
</evidence>
<keyword evidence="29" id="KW-1185">Reference proteome</keyword>
<keyword evidence="14" id="KW-0460">Magnesium</keyword>
<evidence type="ECO:0000313" key="26">
    <source>
        <dbReference type="EMBL" id="MDK4767239.1"/>
    </source>
</evidence>
<dbReference type="Gene3D" id="2.70.150.10">
    <property type="entry name" value="Calcium-transporting ATPase, cytoplasmic transduction domain A"/>
    <property type="match status" value="1"/>
</dbReference>
<evidence type="ECO:0000256" key="16">
    <source>
        <dbReference type="ARBA" id="ARBA00022989"/>
    </source>
</evidence>
<dbReference type="Pfam" id="PF00702">
    <property type="entry name" value="Hydrolase"/>
    <property type="match status" value="1"/>
</dbReference>
<comment type="caution">
    <text evidence="26">The sequence shown here is derived from an EMBL/GenBank/DDBJ whole genome shotgun (WGS) entry which is preliminary data.</text>
</comment>
<dbReference type="InterPro" id="IPR023299">
    <property type="entry name" value="ATPase_P-typ_cyto_dom_N"/>
</dbReference>
<dbReference type="CDD" id="cd00371">
    <property type="entry name" value="HMA"/>
    <property type="match status" value="3"/>
</dbReference>
<dbReference type="EMBL" id="JARTLO010000018">
    <property type="protein sequence ID" value="MDK4767239.1"/>
    <property type="molecule type" value="Genomic_DNA"/>
</dbReference>
<gene>
    <name evidence="26" type="primary">copA</name>
    <name evidence="26" type="ORF">P9854_15665</name>
    <name evidence="27" type="ORF">P9921_10090</name>
</gene>
<evidence type="ECO:0000256" key="19">
    <source>
        <dbReference type="ARBA" id="ARBA00023136"/>
    </source>
</evidence>
<keyword evidence="5" id="KW-0813">Transport</keyword>
<keyword evidence="16 23" id="KW-1133">Transmembrane helix</keyword>
<evidence type="ECO:0000313" key="27">
    <source>
        <dbReference type="EMBL" id="MDK5170818.1"/>
    </source>
</evidence>
<dbReference type="FunFam" id="2.70.150.10:FF:000020">
    <property type="entry name" value="Copper-exporting P-type ATPase A"/>
    <property type="match status" value="1"/>
</dbReference>
<keyword evidence="15" id="KW-1278">Translocase</keyword>
<dbReference type="SFLD" id="SFLDG00002">
    <property type="entry name" value="C1.7:_P-type_atpase_like"/>
    <property type="match status" value="1"/>
</dbReference>
<dbReference type="SUPFAM" id="SSF81665">
    <property type="entry name" value="Calcium ATPase, transmembrane domain M"/>
    <property type="match status" value="1"/>
</dbReference>
<dbReference type="CDD" id="cd02094">
    <property type="entry name" value="P-type_ATPase_Cu-like"/>
    <property type="match status" value="1"/>
</dbReference>
<dbReference type="RefSeq" id="WP_201621457.1">
    <property type="nucleotide sequence ID" value="NZ_JARTLO010000018.1"/>
</dbReference>
<evidence type="ECO:0000313" key="28">
    <source>
        <dbReference type="Proteomes" id="UP001173597"/>
    </source>
</evidence>
<organism evidence="26 28">
    <name type="scientific">Serratia nevei</name>
    <dbReference type="NCBI Taxonomy" id="2703794"/>
    <lineage>
        <taxon>Bacteria</taxon>
        <taxon>Pseudomonadati</taxon>
        <taxon>Pseudomonadota</taxon>
        <taxon>Gammaproteobacteria</taxon>
        <taxon>Enterobacterales</taxon>
        <taxon>Yersiniaceae</taxon>
        <taxon>Serratia</taxon>
    </lineage>
</organism>
<dbReference type="PRINTS" id="PR00119">
    <property type="entry name" value="CATATPASE"/>
</dbReference>
<dbReference type="GO" id="GO:0043682">
    <property type="term" value="F:P-type divalent copper transporter activity"/>
    <property type="evidence" value="ECO:0007669"/>
    <property type="project" value="TreeGrafter"/>
</dbReference>
<keyword evidence="11 23" id="KW-0547">Nucleotide-binding</keyword>
<dbReference type="InterPro" id="IPR006121">
    <property type="entry name" value="HMA_dom"/>
</dbReference>
<evidence type="ECO:0000256" key="18">
    <source>
        <dbReference type="ARBA" id="ARBA00023065"/>
    </source>
</evidence>
<accession>A0AAW6X9K6</accession>
<dbReference type="Gene3D" id="3.40.50.1000">
    <property type="entry name" value="HAD superfamily/HAD-like"/>
    <property type="match status" value="1"/>
</dbReference>
<evidence type="ECO:0000256" key="6">
    <source>
        <dbReference type="ARBA" id="ARBA00022475"/>
    </source>
</evidence>
<feature type="domain" description="HMA" evidence="25">
    <location>
        <begin position="3"/>
        <end position="68"/>
    </location>
</feature>
<dbReference type="PROSITE" id="PS01229">
    <property type="entry name" value="COF_2"/>
    <property type="match status" value="1"/>
</dbReference>
<dbReference type="Pfam" id="PF00122">
    <property type="entry name" value="E1-E2_ATPase"/>
    <property type="match status" value="1"/>
</dbReference>
<evidence type="ECO:0000313" key="29">
    <source>
        <dbReference type="Proteomes" id="UP001174748"/>
    </source>
</evidence>
<dbReference type="PRINTS" id="PR00943">
    <property type="entry name" value="CUATPASE"/>
</dbReference>
<dbReference type="Pfam" id="PF00403">
    <property type="entry name" value="HMA"/>
    <property type="match status" value="3"/>
</dbReference>
<dbReference type="FunFam" id="3.40.1110.10:FF:000036">
    <property type="entry name" value="Copper-exporting P-type ATPase"/>
    <property type="match status" value="1"/>
</dbReference>
<dbReference type="NCBIfam" id="TIGR01525">
    <property type="entry name" value="ATPase-IB_hvy"/>
    <property type="match status" value="1"/>
</dbReference>
<evidence type="ECO:0000256" key="10">
    <source>
        <dbReference type="ARBA" id="ARBA00022737"/>
    </source>
</evidence>
<feature type="transmembrane region" description="Helical" evidence="23">
    <location>
        <begin position="319"/>
        <end position="341"/>
    </location>
</feature>
<feature type="transmembrane region" description="Helical" evidence="23">
    <location>
        <begin position="872"/>
        <end position="893"/>
    </location>
</feature>
<dbReference type="SUPFAM" id="SSF81653">
    <property type="entry name" value="Calcium ATPase, transduction domain A"/>
    <property type="match status" value="1"/>
</dbReference>
<dbReference type="SUPFAM" id="SSF55008">
    <property type="entry name" value="HMA, heavy metal-associated domain"/>
    <property type="match status" value="3"/>
</dbReference>
<dbReference type="InterPro" id="IPR023214">
    <property type="entry name" value="HAD_sf"/>
</dbReference>
<comment type="subcellular location">
    <subcellularLocation>
        <location evidence="1">Cell membrane</location>
        <topology evidence="1">Multi-pass membrane protein</topology>
    </subcellularLocation>
</comment>
<feature type="transmembrane region" description="Helical" evidence="23">
    <location>
        <begin position="847"/>
        <end position="866"/>
    </location>
</feature>
<feature type="transmembrane region" description="Helical" evidence="23">
    <location>
        <begin position="254"/>
        <end position="274"/>
    </location>
</feature>
<proteinExistence type="inferred from homology"/>
<evidence type="ECO:0000256" key="5">
    <source>
        <dbReference type="ARBA" id="ARBA00022448"/>
    </source>
</evidence>
<evidence type="ECO:0000256" key="7">
    <source>
        <dbReference type="ARBA" id="ARBA00022553"/>
    </source>
</evidence>
<feature type="transmembrane region" description="Helical" evidence="23">
    <location>
        <begin position="353"/>
        <end position="371"/>
    </location>
</feature>
<evidence type="ECO:0000256" key="11">
    <source>
        <dbReference type="ARBA" id="ARBA00022741"/>
    </source>
</evidence>
<comment type="similarity">
    <text evidence="2 23">Belongs to the cation transport ATPase (P-type) (TC 3.A.3) family. Type IB subfamily.</text>
</comment>
<dbReference type="SFLD" id="SFLDS00003">
    <property type="entry name" value="Haloacid_Dehalogenase"/>
    <property type="match status" value="1"/>
</dbReference>
<evidence type="ECO:0000256" key="21">
    <source>
        <dbReference type="ARBA" id="ARBA00033239"/>
    </source>
</evidence>
<keyword evidence="13 23" id="KW-0067">ATP-binding</keyword>
<dbReference type="SFLD" id="SFLDF00027">
    <property type="entry name" value="p-type_atpase"/>
    <property type="match status" value="1"/>
</dbReference>
<evidence type="ECO:0000256" key="22">
    <source>
        <dbReference type="ARBA" id="ARBA00049289"/>
    </source>
</evidence>
<dbReference type="InterPro" id="IPR001757">
    <property type="entry name" value="P_typ_ATPase"/>
</dbReference>
<evidence type="ECO:0000256" key="12">
    <source>
        <dbReference type="ARBA" id="ARBA00022796"/>
    </source>
</evidence>
<dbReference type="AlphaFoldDB" id="A0AAW6X9K6"/>
<dbReference type="InterPro" id="IPR027256">
    <property type="entry name" value="P-typ_ATPase_IB"/>
</dbReference>
<dbReference type="GO" id="GO:0005507">
    <property type="term" value="F:copper ion binding"/>
    <property type="evidence" value="ECO:0007669"/>
    <property type="project" value="TreeGrafter"/>
</dbReference>
<dbReference type="GO" id="GO:0005886">
    <property type="term" value="C:plasma membrane"/>
    <property type="evidence" value="ECO:0007669"/>
    <property type="project" value="UniProtKB-SubCell"/>
</dbReference>
<sequence length="903" mass="94782">MSHTTMLALQGLSCMNCAQRVKKALESRSDVEQADVNVHYAKVTGDASDSALIDSVIAAGYQAEVAPHADTELQLSGLSCMHCVGTTRKALEAVPGVFATDVTIDGAKVYGDADPQTLIAAVEDAGYHAGVAGAVAPKTEPLTDATPSLPDDQPAAQSPLPATDGADDSVQLLLSGMTCASCVNKVQLALQSVPGVEHARVNLAERSALVTGAADAQALVAAVEKAGYGAEMIQDETERRERQQQTARANMKRFSWQAALGLALGIPLMAWGLFGGSMTLTPETQRPWLLVGVITLAVMVFAGGHFYRNAWRALMNGSATMDTLVALGTGAAWLYSIAVNIWPDFFPMEARHLYYEASAMIIGLINLGHALEQRARQRSSQALERLLDLTPPTARLVTDDGERDIPLAEVQLGMTLRLTTGDRVPVDGEIVQGEVWLDEAMLTGEAVPQQKGAGDTVHAGTVVDDGSVLFRAAAIGSQTTLARIIKLVRQAQSSKPAIGQLADRVSAVFVPAVVGIALFSAAMWYFFGPQPQLVYTLVIATTVLIIACPCALGLATPMSIISGVGRAAEFGVLVRDADALQQASQLDTLVFDKTGTLTEGKPQVVEILTFNQVSEQQAIGWAAALEQGSNHPLARAIMERAAGQTLPQVAQFRTLRGAGVSGEIDGVPVLLGNAALLEQHQVATAELEAPMRALAERGVTPVLLAVNGKPAALFAIRDPLREDSVAALQRLHRQGYQLVMLTGDNPVTANAIAKEAGIDRVIAGVLPDGKAAAIKQLQAQGQRVAMVGDGINDAPALAQADVGIAMGGGSDIAIETAAITLMRHSLHGVADAVALSKATLRNMKQNLFGAFIYNTLGIPIAAGVLYPLTGTLLSPVVAGAAMALSSITVVSNANRLLRFKPRK</sequence>
<evidence type="ECO:0000256" key="15">
    <source>
        <dbReference type="ARBA" id="ARBA00022967"/>
    </source>
</evidence>
<dbReference type="PANTHER" id="PTHR43520">
    <property type="entry name" value="ATP7, ISOFORM B"/>
    <property type="match status" value="1"/>
</dbReference>
<dbReference type="PROSITE" id="PS01047">
    <property type="entry name" value="HMA_1"/>
    <property type="match status" value="2"/>
</dbReference>
<evidence type="ECO:0000256" key="3">
    <source>
        <dbReference type="ARBA" id="ARBA00012517"/>
    </source>
</evidence>
<feature type="region of interest" description="Disordered" evidence="24">
    <location>
        <begin position="139"/>
        <end position="164"/>
    </location>
</feature>
<dbReference type="GO" id="GO:0060003">
    <property type="term" value="P:copper ion export"/>
    <property type="evidence" value="ECO:0007669"/>
    <property type="project" value="UniProtKB-ARBA"/>
</dbReference>
<dbReference type="NCBIfam" id="TIGR01494">
    <property type="entry name" value="ATPase_P-type"/>
    <property type="match status" value="1"/>
</dbReference>
<dbReference type="Gene3D" id="3.40.1110.10">
    <property type="entry name" value="Calcium-transporting ATPase, cytoplasmic domain N"/>
    <property type="match status" value="1"/>
</dbReference>
<dbReference type="PROSITE" id="PS00154">
    <property type="entry name" value="ATPASE_E1_E2"/>
    <property type="match status" value="1"/>
</dbReference>
<evidence type="ECO:0000256" key="9">
    <source>
        <dbReference type="ARBA" id="ARBA00022723"/>
    </source>
</evidence>
<dbReference type="InterPro" id="IPR017969">
    <property type="entry name" value="Heavy-metal-associated_CS"/>
</dbReference>
<dbReference type="InterPro" id="IPR044492">
    <property type="entry name" value="P_typ_ATPase_HD_dom"/>
</dbReference>
<keyword evidence="10" id="KW-0677">Repeat</keyword>
<keyword evidence="9 23" id="KW-0479">Metal-binding</keyword>
<dbReference type="GO" id="GO:0055070">
    <property type="term" value="P:copper ion homeostasis"/>
    <property type="evidence" value="ECO:0007669"/>
    <property type="project" value="TreeGrafter"/>
</dbReference>
<dbReference type="GO" id="GO:0140581">
    <property type="term" value="F:P-type monovalent copper transporter activity"/>
    <property type="evidence" value="ECO:0007669"/>
    <property type="project" value="UniProtKB-EC"/>
</dbReference>
<dbReference type="InterPro" id="IPR059000">
    <property type="entry name" value="ATPase_P-type_domA"/>
</dbReference>
<dbReference type="NCBIfam" id="TIGR01511">
    <property type="entry name" value="ATPase-IB1_Cu"/>
    <property type="match status" value="1"/>
</dbReference>
<keyword evidence="19 23" id="KW-0472">Membrane</keyword>
<dbReference type="EMBL" id="JARTOI010000013">
    <property type="protein sequence ID" value="MDK5170818.1"/>
    <property type="molecule type" value="Genomic_DNA"/>
</dbReference>
<evidence type="ECO:0000256" key="17">
    <source>
        <dbReference type="ARBA" id="ARBA00023008"/>
    </source>
</evidence>
<protein>
    <recommendedName>
        <fullName evidence="4">Copper-exporting P-type ATPase</fullName>
        <ecNumber evidence="3">7.2.2.8</ecNumber>
    </recommendedName>
    <alternativeName>
        <fullName evidence="20">Copper-exporting P-type ATPase A</fullName>
    </alternativeName>
    <alternativeName>
        <fullName evidence="21">Cu(+)-exporting ATPase</fullName>
    </alternativeName>
</protein>
<keyword evidence="18" id="KW-0406">Ion transport</keyword>
<comment type="catalytic activity">
    <reaction evidence="22">
        <text>Cu(+)(in) + ATP + H2O = Cu(+)(out) + ADP + phosphate + H(+)</text>
        <dbReference type="Rhea" id="RHEA:25792"/>
        <dbReference type="ChEBI" id="CHEBI:15377"/>
        <dbReference type="ChEBI" id="CHEBI:15378"/>
        <dbReference type="ChEBI" id="CHEBI:30616"/>
        <dbReference type="ChEBI" id="CHEBI:43474"/>
        <dbReference type="ChEBI" id="CHEBI:49552"/>
        <dbReference type="ChEBI" id="CHEBI:456216"/>
        <dbReference type="EC" id="7.2.2.8"/>
    </reaction>
</comment>
<keyword evidence="12" id="KW-0187">Copper transport</keyword>
<evidence type="ECO:0000256" key="14">
    <source>
        <dbReference type="ARBA" id="ARBA00022842"/>
    </source>
</evidence>
<feature type="transmembrane region" description="Helical" evidence="23">
    <location>
        <begin position="505"/>
        <end position="527"/>
    </location>
</feature>
<dbReference type="GO" id="GO:0005524">
    <property type="term" value="F:ATP binding"/>
    <property type="evidence" value="ECO:0007669"/>
    <property type="project" value="UniProtKB-UniRule"/>
</dbReference>
<keyword evidence="8 23" id="KW-0812">Transmembrane</keyword>
<dbReference type="Proteomes" id="UP001173597">
    <property type="component" value="Unassembled WGS sequence"/>
</dbReference>
<dbReference type="SUPFAM" id="SSF56784">
    <property type="entry name" value="HAD-like"/>
    <property type="match status" value="1"/>
</dbReference>
<dbReference type="FunFam" id="3.30.70.100:FF:000030">
    <property type="entry name" value="Copper-exporting P-type ATPase"/>
    <property type="match status" value="1"/>
</dbReference>
<dbReference type="InterPro" id="IPR036163">
    <property type="entry name" value="HMA_dom_sf"/>
</dbReference>
<evidence type="ECO:0000256" key="24">
    <source>
        <dbReference type="SAM" id="MobiDB-lite"/>
    </source>
</evidence>
<dbReference type="InterPro" id="IPR018303">
    <property type="entry name" value="ATPase_P-typ_P_site"/>
</dbReference>
<reference evidence="26" key="1">
    <citation type="submission" date="2023-01" db="EMBL/GenBank/DDBJ databases">
        <title>Genomic dissection of endemic carbapenem resistance: metallo-beta-lactamase gene dissemination through clonal, plasmid and integron transfer pathways.</title>
        <authorList>
            <person name="Macesic N."/>
        </authorList>
    </citation>
    <scope>NUCLEOTIDE SEQUENCE</scope>
    <source>
        <strain evidence="27">CPO382</strain>
        <strain evidence="26">CPO573</strain>
    </source>
</reference>
<dbReference type="PANTHER" id="PTHR43520:SF6">
    <property type="entry name" value="COPPER-EXPORTING P-TYPE ATPASE"/>
    <property type="match status" value="1"/>
</dbReference>
<evidence type="ECO:0000256" key="8">
    <source>
        <dbReference type="ARBA" id="ARBA00022692"/>
    </source>
</evidence>
<feature type="domain" description="HMA" evidence="25">
    <location>
        <begin position="69"/>
        <end position="130"/>
    </location>
</feature>
<dbReference type="NCBIfam" id="NF007952">
    <property type="entry name" value="PRK10671.1"/>
    <property type="match status" value="1"/>
</dbReference>
<evidence type="ECO:0000256" key="23">
    <source>
        <dbReference type="RuleBase" id="RU362081"/>
    </source>
</evidence>
<feature type="transmembrane region" description="Helical" evidence="23">
    <location>
        <begin position="533"/>
        <end position="556"/>
    </location>
</feature>
<feature type="transmembrane region" description="Helical" evidence="23">
    <location>
        <begin position="286"/>
        <end position="307"/>
    </location>
</feature>
<evidence type="ECO:0000256" key="13">
    <source>
        <dbReference type="ARBA" id="ARBA00022840"/>
    </source>
</evidence>